<dbReference type="Proteomes" id="UP001142055">
    <property type="component" value="Chromosome 2"/>
</dbReference>
<feature type="transmembrane region" description="Helical" evidence="3">
    <location>
        <begin position="89"/>
        <end position="111"/>
    </location>
</feature>
<keyword evidence="3" id="KW-0472">Membrane</keyword>
<keyword evidence="1" id="KW-0175">Coiled coil</keyword>
<evidence type="ECO:0000256" key="2">
    <source>
        <dbReference type="SAM" id="MobiDB-lite"/>
    </source>
</evidence>
<dbReference type="EMBL" id="JAPWDV010000002">
    <property type="protein sequence ID" value="KAJ6221056.1"/>
    <property type="molecule type" value="Genomic_DNA"/>
</dbReference>
<evidence type="ECO:0000256" key="1">
    <source>
        <dbReference type="SAM" id="Coils"/>
    </source>
</evidence>
<feature type="region of interest" description="Disordered" evidence="2">
    <location>
        <begin position="132"/>
        <end position="154"/>
    </location>
</feature>
<protein>
    <submittedName>
        <fullName evidence="4">Uncharacterized protein</fullName>
    </submittedName>
</protein>
<evidence type="ECO:0000313" key="5">
    <source>
        <dbReference type="Proteomes" id="UP001142055"/>
    </source>
</evidence>
<proteinExistence type="predicted"/>
<feature type="coiled-coil region" evidence="1">
    <location>
        <begin position="21"/>
        <end position="52"/>
    </location>
</feature>
<keyword evidence="3" id="KW-0812">Transmembrane</keyword>
<keyword evidence="5" id="KW-1185">Reference proteome</keyword>
<evidence type="ECO:0000256" key="3">
    <source>
        <dbReference type="SAM" id="Phobius"/>
    </source>
</evidence>
<comment type="caution">
    <text evidence="4">The sequence shown here is derived from an EMBL/GenBank/DDBJ whole genome shotgun (WGS) entry which is preliminary data.</text>
</comment>
<organism evidence="4 5">
    <name type="scientific">Blomia tropicalis</name>
    <name type="common">Mite</name>
    <dbReference type="NCBI Taxonomy" id="40697"/>
    <lineage>
        <taxon>Eukaryota</taxon>
        <taxon>Metazoa</taxon>
        <taxon>Ecdysozoa</taxon>
        <taxon>Arthropoda</taxon>
        <taxon>Chelicerata</taxon>
        <taxon>Arachnida</taxon>
        <taxon>Acari</taxon>
        <taxon>Acariformes</taxon>
        <taxon>Sarcoptiformes</taxon>
        <taxon>Astigmata</taxon>
        <taxon>Glycyphagoidea</taxon>
        <taxon>Echimyopodidae</taxon>
        <taxon>Blomia</taxon>
    </lineage>
</organism>
<accession>A0A9Q0M7V3</accession>
<evidence type="ECO:0000313" key="4">
    <source>
        <dbReference type="EMBL" id="KAJ6221056.1"/>
    </source>
</evidence>
<reference evidence="4" key="1">
    <citation type="submission" date="2022-12" db="EMBL/GenBank/DDBJ databases">
        <title>Genome assemblies of Blomia tropicalis.</title>
        <authorList>
            <person name="Cui Y."/>
        </authorList>
    </citation>
    <scope>NUCLEOTIDE SEQUENCE</scope>
    <source>
        <tissue evidence="4">Adult mites</tissue>
    </source>
</reference>
<keyword evidence="3" id="KW-1133">Transmembrane helix</keyword>
<name>A0A9Q0M7V3_BLOTA</name>
<dbReference type="AlphaFoldDB" id="A0A9Q0M7V3"/>
<gene>
    <name evidence="4" type="ORF">RDWZM_006868</name>
</gene>
<sequence>MYDGFHKYAHTYNHQPFLSLYNDTIKNIDDDEKEEEEDEEEEEEMVKDVDDDFDIDNRNITNLINCTMVPCNRSHWRNPMKQVEDVLEIIYFTFIGLSFLIILCSICLICMDKIYRQCCKLQLRIDSMQFRAGPQQQQEQQRRTRRSRRQQQHQQQQQQQQRLQFWQTDDNVYDV</sequence>